<organism evidence="1 2">
    <name type="scientific">Lacticaseibacillus paracasei subsp. paracasei CNCM I-4270</name>
    <dbReference type="NCBI Taxonomy" id="1256202"/>
    <lineage>
        <taxon>Bacteria</taxon>
        <taxon>Bacillati</taxon>
        <taxon>Bacillota</taxon>
        <taxon>Bacilli</taxon>
        <taxon>Lactobacillales</taxon>
        <taxon>Lactobacillaceae</taxon>
        <taxon>Lacticaseibacillus</taxon>
    </lineage>
</organism>
<evidence type="ECO:0000313" key="1">
    <source>
        <dbReference type="EMBL" id="EPC50415.1"/>
    </source>
</evidence>
<dbReference type="AlphaFoldDB" id="A0A8E0IFF6"/>
<proteinExistence type="predicted"/>
<reference evidence="1 2" key="1">
    <citation type="journal article" date="2013" name="PLoS ONE">
        <title>Lactobacillus paracasei comparative genomics: towards species pan-genome definition and exploitation of diversity.</title>
        <authorList>
            <person name="Smokvina T."/>
            <person name="Wels M."/>
            <person name="Polka J."/>
            <person name="Chervaux C."/>
            <person name="Brisse S."/>
            <person name="Boekhorst J."/>
            <person name="van Hylckama Vlieg J.E."/>
            <person name="Siezen R.J."/>
        </authorList>
    </citation>
    <scope>NUCLEOTIDE SEQUENCE [LARGE SCALE GENOMIC DNA]</scope>
    <source>
        <strain evidence="1 2">CNCM I-4270</strain>
    </source>
</reference>
<protein>
    <submittedName>
        <fullName evidence="1">Uncharacterized protein</fullName>
    </submittedName>
</protein>
<name>A0A8E0IFF6_LACPA</name>
<accession>A0A8E0IFF6</accession>
<dbReference type="Proteomes" id="UP000014249">
    <property type="component" value="Unassembled WGS sequence"/>
</dbReference>
<comment type="caution">
    <text evidence="1">The sequence shown here is derived from an EMBL/GenBank/DDBJ whole genome shotgun (WGS) entry which is preliminary data.</text>
</comment>
<evidence type="ECO:0000313" key="2">
    <source>
        <dbReference type="Proteomes" id="UP000014249"/>
    </source>
</evidence>
<dbReference type="EMBL" id="ANJX01000403">
    <property type="protein sequence ID" value="EPC50415.1"/>
    <property type="molecule type" value="Genomic_DNA"/>
</dbReference>
<sequence>MKKRFEKEAIQVSAEDIYESGYTITLDDAIYSLADLIRELQKLPSNATVHVIGNLEDRPVEIGNNVYYDKDKNAVSFVGDSAIID</sequence>
<gene>
    <name evidence="1" type="ORF">Lpp77_14706</name>
</gene>